<feature type="domain" description="Lon proteolytic" evidence="6">
    <location>
        <begin position="192"/>
        <end position="357"/>
    </location>
</feature>
<comment type="caution">
    <text evidence="5">Lacks conserved residue(s) required for the propagation of feature annotation.</text>
</comment>
<keyword evidence="4" id="KW-0067">ATP-binding</keyword>
<dbReference type="InterPro" id="IPR008269">
    <property type="entry name" value="Lon_proteolytic"/>
</dbReference>
<keyword evidence="2" id="KW-0547">Nucleotide-binding</keyword>
<accession>A0ABQ5JW00</accession>
<dbReference type="PROSITE" id="PS51786">
    <property type="entry name" value="LON_PROTEOLYTIC"/>
    <property type="match status" value="1"/>
</dbReference>
<keyword evidence="3" id="KW-0378">Hydrolase</keyword>
<dbReference type="SUPFAM" id="SSF52540">
    <property type="entry name" value="P-loop containing nucleoside triphosphate hydrolases"/>
    <property type="match status" value="2"/>
</dbReference>
<protein>
    <submittedName>
        <fullName evidence="7">Lon protease</fullName>
    </submittedName>
</protein>
<comment type="caution">
    <text evidence="7">The sequence shown here is derived from an EMBL/GenBank/DDBJ whole genome shotgun (WGS) entry which is preliminary data.</text>
</comment>
<evidence type="ECO:0000256" key="1">
    <source>
        <dbReference type="ARBA" id="ARBA00022670"/>
    </source>
</evidence>
<evidence type="ECO:0000259" key="6">
    <source>
        <dbReference type="PROSITE" id="PS51786"/>
    </source>
</evidence>
<dbReference type="PANTHER" id="PTHR10046">
    <property type="entry name" value="ATP DEPENDENT LON PROTEASE FAMILY MEMBER"/>
    <property type="match status" value="1"/>
</dbReference>
<dbReference type="Gene3D" id="3.40.50.300">
    <property type="entry name" value="P-loop containing nucleotide triphosphate hydrolases"/>
    <property type="match status" value="1"/>
</dbReference>
<reference evidence="7" key="1">
    <citation type="submission" date="2022-03" db="EMBL/GenBank/DDBJ databases">
        <title>Draft genome sequence of Aduncisulcus paluster, a free-living microaerophilic Fornicata.</title>
        <authorList>
            <person name="Yuyama I."/>
            <person name="Kume K."/>
            <person name="Tamura T."/>
            <person name="Inagaki Y."/>
            <person name="Hashimoto T."/>
        </authorList>
    </citation>
    <scope>NUCLEOTIDE SEQUENCE</scope>
    <source>
        <strain evidence="7">NY0171</strain>
    </source>
</reference>
<evidence type="ECO:0000256" key="3">
    <source>
        <dbReference type="ARBA" id="ARBA00022801"/>
    </source>
</evidence>
<dbReference type="GO" id="GO:0006508">
    <property type="term" value="P:proteolysis"/>
    <property type="evidence" value="ECO:0007669"/>
    <property type="project" value="UniProtKB-KW"/>
</dbReference>
<evidence type="ECO:0000256" key="5">
    <source>
        <dbReference type="PROSITE-ProRule" id="PRU01122"/>
    </source>
</evidence>
<evidence type="ECO:0000313" key="8">
    <source>
        <dbReference type="Proteomes" id="UP001057375"/>
    </source>
</evidence>
<dbReference type="InterPro" id="IPR020568">
    <property type="entry name" value="Ribosomal_Su5_D2-typ_SF"/>
</dbReference>
<dbReference type="InterPro" id="IPR027065">
    <property type="entry name" value="Lon_Prtase"/>
</dbReference>
<organism evidence="7 8">
    <name type="scientific">Aduncisulcus paluster</name>
    <dbReference type="NCBI Taxonomy" id="2918883"/>
    <lineage>
        <taxon>Eukaryota</taxon>
        <taxon>Metamonada</taxon>
        <taxon>Carpediemonas-like organisms</taxon>
        <taxon>Aduncisulcus</taxon>
    </lineage>
</organism>
<evidence type="ECO:0000256" key="2">
    <source>
        <dbReference type="ARBA" id="ARBA00022741"/>
    </source>
</evidence>
<sequence length="357" mass="39902">MPGRIVHGLTTAKKMNPVIVLDEIDKLGANHRGDPSAVMLEILDPEQNHAFRDLYVNFDIDLSDCIFIATANNAGRIPAPLRDRMEFIQMSSYTPNEKFHIAQNYLIPQELKKHGLKKAEVNLSKPTIELIIEKFTREAGVRNLRRVFGKLYRKAAKEFMYDKELSKVTINTKNLEEYLDNPVFEIEPADKLNSVGVVNGLAWTSVGGDVLKIETAKFAGKGALTLTGNMGDVMKESAKIAHSVVKGLIDKKKLKNATFKTHDIHMHIPEVIASILSNRKIDSTLAMTGEVTLTGKVLPIGGLKEKLIAAHKAKMKRVLIPTKNYQRDLKDIPDEVKEDIEIIAVDKVEEVLEYGLI</sequence>
<dbReference type="Pfam" id="PF05362">
    <property type="entry name" value="Lon_C"/>
    <property type="match status" value="1"/>
</dbReference>
<name>A0ABQ5JW00_9EUKA</name>
<dbReference type="EMBL" id="BQXS01005850">
    <property type="protein sequence ID" value="GKT15331.1"/>
    <property type="molecule type" value="Genomic_DNA"/>
</dbReference>
<gene>
    <name evidence="7" type="ORF">ADUPG1_004089</name>
</gene>
<dbReference type="Gene3D" id="1.10.8.60">
    <property type="match status" value="1"/>
</dbReference>
<dbReference type="SUPFAM" id="SSF54211">
    <property type="entry name" value="Ribosomal protein S5 domain 2-like"/>
    <property type="match status" value="1"/>
</dbReference>
<evidence type="ECO:0000313" key="7">
    <source>
        <dbReference type="EMBL" id="GKT15331.1"/>
    </source>
</evidence>
<dbReference type="InterPro" id="IPR054594">
    <property type="entry name" value="Lon_lid"/>
</dbReference>
<dbReference type="Pfam" id="PF00004">
    <property type="entry name" value="AAA"/>
    <property type="match status" value="1"/>
</dbReference>
<keyword evidence="1 7" id="KW-0645">Protease</keyword>
<dbReference type="InterPro" id="IPR027417">
    <property type="entry name" value="P-loop_NTPase"/>
</dbReference>
<keyword evidence="8" id="KW-1185">Reference proteome</keyword>
<dbReference type="Pfam" id="PF22667">
    <property type="entry name" value="Lon_lid"/>
    <property type="match status" value="1"/>
</dbReference>
<evidence type="ECO:0000256" key="4">
    <source>
        <dbReference type="ARBA" id="ARBA00022840"/>
    </source>
</evidence>
<dbReference type="Gene3D" id="3.30.230.10">
    <property type="match status" value="1"/>
</dbReference>
<dbReference type="GO" id="GO:0008233">
    <property type="term" value="F:peptidase activity"/>
    <property type="evidence" value="ECO:0007669"/>
    <property type="project" value="UniProtKB-KW"/>
</dbReference>
<dbReference type="InterPro" id="IPR003959">
    <property type="entry name" value="ATPase_AAA_core"/>
</dbReference>
<dbReference type="Proteomes" id="UP001057375">
    <property type="component" value="Unassembled WGS sequence"/>
</dbReference>
<dbReference type="InterPro" id="IPR014721">
    <property type="entry name" value="Ribsml_uS5_D2-typ_fold_subgr"/>
</dbReference>
<proteinExistence type="predicted"/>